<protein>
    <submittedName>
        <fullName evidence="3">Glutathione synthase/RimK-type ligase-like ATP-grasp enzyme</fullName>
    </submittedName>
</protein>
<dbReference type="Proteomes" id="UP001250791">
    <property type="component" value="Unassembled WGS sequence"/>
</dbReference>
<dbReference type="InterPro" id="IPR011761">
    <property type="entry name" value="ATP-grasp"/>
</dbReference>
<dbReference type="PANTHER" id="PTHR21621">
    <property type="entry name" value="RIBOSOMAL PROTEIN S6 MODIFICATION PROTEIN"/>
    <property type="match status" value="1"/>
</dbReference>
<evidence type="ECO:0000313" key="3">
    <source>
        <dbReference type="EMBL" id="MDR6903826.1"/>
    </source>
</evidence>
<gene>
    <name evidence="3" type="ORF">J2W52_005459</name>
</gene>
<reference evidence="3 4" key="1">
    <citation type="submission" date="2023-07" db="EMBL/GenBank/DDBJ databases">
        <title>Sorghum-associated microbial communities from plants grown in Nebraska, USA.</title>
        <authorList>
            <person name="Schachtman D."/>
        </authorList>
    </citation>
    <scope>NUCLEOTIDE SEQUENCE [LARGE SCALE GENOMIC DNA]</scope>
    <source>
        <strain evidence="3 4">3199</strain>
    </source>
</reference>
<evidence type="ECO:0000259" key="2">
    <source>
        <dbReference type="PROSITE" id="PS50975"/>
    </source>
</evidence>
<dbReference type="Gene3D" id="3.30.470.20">
    <property type="entry name" value="ATP-grasp fold, B domain"/>
    <property type="match status" value="1"/>
</dbReference>
<dbReference type="PANTHER" id="PTHR21621:SF0">
    <property type="entry name" value="BETA-CITRYLGLUTAMATE SYNTHASE B-RELATED"/>
    <property type="match status" value="1"/>
</dbReference>
<keyword evidence="4" id="KW-1185">Reference proteome</keyword>
<dbReference type="SUPFAM" id="SSF56059">
    <property type="entry name" value="Glutathione synthetase ATP-binding domain-like"/>
    <property type="match status" value="1"/>
</dbReference>
<comment type="caution">
    <text evidence="3">The sequence shown here is derived from an EMBL/GenBank/DDBJ whole genome shotgun (WGS) entry which is preliminary data.</text>
</comment>
<organism evidence="3 4">
    <name type="scientific">Rhizobium miluonense</name>
    <dbReference type="NCBI Taxonomy" id="411945"/>
    <lineage>
        <taxon>Bacteria</taxon>
        <taxon>Pseudomonadati</taxon>
        <taxon>Pseudomonadota</taxon>
        <taxon>Alphaproteobacteria</taxon>
        <taxon>Hyphomicrobiales</taxon>
        <taxon>Rhizobiaceae</taxon>
        <taxon>Rhizobium/Agrobacterium group</taxon>
        <taxon>Rhizobium</taxon>
    </lineage>
</organism>
<proteinExistence type="predicted"/>
<dbReference type="PROSITE" id="PS50975">
    <property type="entry name" value="ATP_GRASP"/>
    <property type="match status" value="1"/>
</dbReference>
<name>A0ABU1SY10_9HYPH</name>
<evidence type="ECO:0000256" key="1">
    <source>
        <dbReference type="PROSITE-ProRule" id="PRU00409"/>
    </source>
</evidence>
<feature type="domain" description="ATP-grasp" evidence="2">
    <location>
        <begin position="129"/>
        <end position="326"/>
    </location>
</feature>
<dbReference type="EMBL" id="JAVDUP010000010">
    <property type="protein sequence ID" value="MDR6903826.1"/>
    <property type="molecule type" value="Genomic_DNA"/>
</dbReference>
<evidence type="ECO:0000313" key="4">
    <source>
        <dbReference type="Proteomes" id="UP001250791"/>
    </source>
</evidence>
<accession>A0ABU1SY10</accession>
<keyword evidence="1" id="KW-0547">Nucleotide-binding</keyword>
<dbReference type="RefSeq" id="WP_310235380.1">
    <property type="nucleotide sequence ID" value="NZ_JAVDUP010000010.1"/>
</dbReference>
<keyword evidence="1" id="KW-0067">ATP-binding</keyword>
<sequence>MILVISDKNDLQIYYVMIELEKLGASFGLLNVIDFPSLSRMSQTIGTGSDVCWITLEDGKRVRATDVTAVWFRKPSYPKLHPNVAPHEREFAFAEARVGLNGFYAALKHAHWISPIENIQSASNKLEQLRRARILGFDVPQSIFTNDADEARAFVEALGKPVVYKPAGNFALLERAGTWDEGKVIGELYTTLLDAQTLQQSFSRLSTCPGYFQEYVEKEIEIRATVVAENVFSAELHSQSKSVSEVDWRKGNIFELEHRVHALPSNVADQCIALTRAYGLQYSAIDLIKKPDGSYVFLEINPNGQYGWLEALTSLKISKAIACELARSRT</sequence>
<dbReference type="Pfam" id="PF21068">
    <property type="entry name" value="ATPgraspMvdD"/>
    <property type="match status" value="1"/>
</dbReference>
<dbReference type="InterPro" id="IPR048936">
    <property type="entry name" value="MvdD-like_ATPgrasp"/>
</dbReference>